<dbReference type="GO" id="GO:0008745">
    <property type="term" value="F:N-acetylmuramoyl-L-alanine amidase activity"/>
    <property type="evidence" value="ECO:0007669"/>
    <property type="project" value="InterPro"/>
</dbReference>
<dbReference type="AlphaFoldDB" id="A0A069CS37"/>
<dbReference type="Proteomes" id="UP000030643">
    <property type="component" value="Unassembled WGS sequence"/>
</dbReference>
<organism evidence="2 3">
    <name type="scientific">Weissella oryzae (strain DSM 25784 / JCM 18191 / LMG 30913 / SG25)</name>
    <dbReference type="NCBI Taxonomy" id="1329250"/>
    <lineage>
        <taxon>Bacteria</taxon>
        <taxon>Bacillati</taxon>
        <taxon>Bacillota</taxon>
        <taxon>Bacilli</taxon>
        <taxon>Lactobacillales</taxon>
        <taxon>Lactobacillaceae</taxon>
        <taxon>Weissella</taxon>
    </lineage>
</organism>
<dbReference type="GO" id="GO:0009253">
    <property type="term" value="P:peptidoglycan catabolic process"/>
    <property type="evidence" value="ECO:0007669"/>
    <property type="project" value="InterPro"/>
</dbReference>
<dbReference type="SMART" id="SM00644">
    <property type="entry name" value="Ami_2"/>
    <property type="match status" value="1"/>
</dbReference>
<gene>
    <name evidence="2" type="ORF">WOSG25_020290</name>
</gene>
<feature type="domain" description="N-acetylmuramoyl-L-alanine amidase" evidence="1">
    <location>
        <begin position="13"/>
        <end position="161"/>
    </location>
</feature>
<dbReference type="RefSeq" id="WP_052348508.1">
    <property type="nucleotide sequence ID" value="NZ_DF820485.1"/>
</dbReference>
<dbReference type="InterPro" id="IPR038263">
    <property type="entry name" value="Lytic_exo_TRD_sf"/>
</dbReference>
<evidence type="ECO:0000313" key="2">
    <source>
        <dbReference type="EMBL" id="GAK30234.1"/>
    </source>
</evidence>
<name>A0A069CS37_WEIOS</name>
<dbReference type="eggNOG" id="COG5632">
    <property type="taxonomic scope" value="Bacteria"/>
</dbReference>
<dbReference type="InterPro" id="IPR002502">
    <property type="entry name" value="Amidase_domain"/>
</dbReference>
<dbReference type="STRING" id="1329250.WOSG25_020290"/>
<dbReference type="EMBL" id="DF820485">
    <property type="protein sequence ID" value="GAK30234.1"/>
    <property type="molecule type" value="Genomic_DNA"/>
</dbReference>
<dbReference type="OrthoDB" id="2148094at2"/>
<protein>
    <submittedName>
        <fullName evidence="2">N-acetylmuramoyl-L-alanine amidase</fullName>
    </submittedName>
</protein>
<evidence type="ECO:0000313" key="3">
    <source>
        <dbReference type="Proteomes" id="UP000030643"/>
    </source>
</evidence>
<evidence type="ECO:0000259" key="1">
    <source>
        <dbReference type="SMART" id="SM00644"/>
    </source>
</evidence>
<dbReference type="InterPro" id="IPR031898">
    <property type="entry name" value="ZoocinA_TRD"/>
</dbReference>
<sequence>MVEVLDNIVVPGRPALDAGLAKPPFTQVHLHSTANILDSLESEKNYLSTSYESANYTHIVGWNPKTKQAEAWQVMATDGGAYDFGGDWNWEAYAAIEFAEGSITNKEQFFATYKIYIELAIQLAKEAGITDFTLDTPEVPGVKTHNYASATGHGSDHVDPLPFLERWGVSYDQLKKDILNGVASQPKEPQGVVVGAVVEPYRADDKDKGTLFTADAVTTSAGIAQLASYLLAGGADQFAWADNGIPTAFVDEYDSTGENKTEDQVIEVGSYFRFNVNFVITSQANNATSGKNYSFIIPEGYTSGYGFWVLTDYLREVK</sequence>
<keyword evidence="3" id="KW-1185">Reference proteome</keyword>
<proteinExistence type="predicted"/>
<dbReference type="InterPro" id="IPR036505">
    <property type="entry name" value="Amidase/PGRP_sf"/>
</dbReference>
<reference evidence="3" key="1">
    <citation type="journal article" date="2014" name="Genome Announc.">
        <title>Draft genome sequence of Weissella oryzae SG25T, isolated from fermented rice grains.</title>
        <authorList>
            <person name="Tanizawa Y."/>
            <person name="Fujisawa T."/>
            <person name="Mochizuki T."/>
            <person name="Kaminuma E."/>
            <person name="Suzuki Y."/>
            <person name="Nakamura Y."/>
            <person name="Tohno M."/>
        </authorList>
    </citation>
    <scope>NUCLEOTIDE SEQUENCE [LARGE SCALE GENOMIC DNA]</scope>
    <source>
        <strain evidence="3">DSM 25784 / JCM 18191 / LMG 30913 / SG25</strain>
    </source>
</reference>
<dbReference type="Pfam" id="PF16775">
    <property type="entry name" value="ZoocinA_TRD"/>
    <property type="match status" value="1"/>
</dbReference>
<dbReference type="SUPFAM" id="SSF55846">
    <property type="entry name" value="N-acetylmuramoyl-L-alanine amidase-like"/>
    <property type="match status" value="1"/>
</dbReference>
<accession>A0A069CS37</accession>
<dbReference type="Gene3D" id="3.40.80.10">
    <property type="entry name" value="Peptidoglycan recognition protein-like"/>
    <property type="match status" value="1"/>
</dbReference>
<dbReference type="Gene3D" id="2.40.50.670">
    <property type="match status" value="1"/>
</dbReference>